<keyword evidence="4" id="KW-0378">Hydrolase</keyword>
<keyword evidence="6 7" id="KW-0472">Membrane</keyword>
<dbReference type="InterPro" id="IPR036938">
    <property type="entry name" value="PAP2/HPO_sf"/>
</dbReference>
<keyword evidence="2" id="KW-1003">Cell membrane</keyword>
<dbReference type="SUPFAM" id="SSF48317">
    <property type="entry name" value="Acid phosphatase/Vanadium-dependent haloperoxidase"/>
    <property type="match status" value="1"/>
</dbReference>
<dbReference type="RefSeq" id="WP_130478351.1">
    <property type="nucleotide sequence ID" value="NZ_SFCC01000015.1"/>
</dbReference>
<sequence>MEIEDVPDVSARLYLEVVEAAASAPGWLREGAALFTEASIVLLGGLLVLAWWLARGGPVRGMVLAWLAPASVVFGYLASELTKTLFDVDRPCRTLAVQSIVECPPAGDWSFPSNHSAIAGAVAVGVLIARPTLGLVAMPLGALAALSRVFVGVHYPHDVLTGFVLGGLVAVAVAVLLNRPATAVVSRLRERDLVLVR</sequence>
<evidence type="ECO:0000256" key="2">
    <source>
        <dbReference type="ARBA" id="ARBA00022475"/>
    </source>
</evidence>
<protein>
    <submittedName>
        <fullName evidence="9">Phosphatase PAP2 family protein</fullName>
    </submittedName>
</protein>
<dbReference type="Pfam" id="PF01569">
    <property type="entry name" value="PAP2"/>
    <property type="match status" value="1"/>
</dbReference>
<dbReference type="GO" id="GO:0005886">
    <property type="term" value="C:plasma membrane"/>
    <property type="evidence" value="ECO:0007669"/>
    <property type="project" value="UniProtKB-SubCell"/>
</dbReference>
<feature type="transmembrane region" description="Helical" evidence="7">
    <location>
        <begin position="117"/>
        <end position="146"/>
    </location>
</feature>
<dbReference type="OrthoDB" id="5243958at2"/>
<evidence type="ECO:0000256" key="6">
    <source>
        <dbReference type="ARBA" id="ARBA00023136"/>
    </source>
</evidence>
<organism evidence="9 10">
    <name type="scientific">Amycolatopsis suaedae</name>
    <dbReference type="NCBI Taxonomy" id="2510978"/>
    <lineage>
        <taxon>Bacteria</taxon>
        <taxon>Bacillati</taxon>
        <taxon>Actinomycetota</taxon>
        <taxon>Actinomycetes</taxon>
        <taxon>Pseudonocardiales</taxon>
        <taxon>Pseudonocardiaceae</taxon>
        <taxon>Amycolatopsis</taxon>
    </lineage>
</organism>
<evidence type="ECO:0000256" key="5">
    <source>
        <dbReference type="ARBA" id="ARBA00022989"/>
    </source>
</evidence>
<gene>
    <name evidence="9" type="ORF">EWH70_27105</name>
</gene>
<keyword evidence="10" id="KW-1185">Reference proteome</keyword>
<comment type="caution">
    <text evidence="9">The sequence shown here is derived from an EMBL/GenBank/DDBJ whole genome shotgun (WGS) entry which is preliminary data.</text>
</comment>
<dbReference type="AlphaFoldDB" id="A0A4Q7J207"/>
<dbReference type="InterPro" id="IPR000326">
    <property type="entry name" value="PAP2/HPO"/>
</dbReference>
<evidence type="ECO:0000256" key="1">
    <source>
        <dbReference type="ARBA" id="ARBA00004651"/>
    </source>
</evidence>
<evidence type="ECO:0000259" key="8">
    <source>
        <dbReference type="SMART" id="SM00014"/>
    </source>
</evidence>
<evidence type="ECO:0000313" key="10">
    <source>
        <dbReference type="Proteomes" id="UP000292003"/>
    </source>
</evidence>
<evidence type="ECO:0000256" key="4">
    <source>
        <dbReference type="ARBA" id="ARBA00022801"/>
    </source>
</evidence>
<feature type="transmembrane region" description="Helical" evidence="7">
    <location>
        <begin position="32"/>
        <end position="54"/>
    </location>
</feature>
<feature type="domain" description="Phosphatidic acid phosphatase type 2/haloperoxidase" evidence="8">
    <location>
        <begin position="59"/>
        <end position="174"/>
    </location>
</feature>
<dbReference type="EMBL" id="SFCC01000015">
    <property type="protein sequence ID" value="RZQ60778.1"/>
    <property type="molecule type" value="Genomic_DNA"/>
</dbReference>
<dbReference type="Proteomes" id="UP000292003">
    <property type="component" value="Unassembled WGS sequence"/>
</dbReference>
<evidence type="ECO:0000256" key="3">
    <source>
        <dbReference type="ARBA" id="ARBA00022692"/>
    </source>
</evidence>
<dbReference type="Gene3D" id="1.20.144.10">
    <property type="entry name" value="Phosphatidic acid phosphatase type 2/haloperoxidase"/>
    <property type="match status" value="1"/>
</dbReference>
<name>A0A4Q7J207_9PSEU</name>
<dbReference type="PANTHER" id="PTHR14969:SF62">
    <property type="entry name" value="DECAPRENYLPHOSPHORYL-5-PHOSPHORIBOSE PHOSPHATASE RV3807C-RELATED"/>
    <property type="match status" value="1"/>
</dbReference>
<keyword evidence="5 7" id="KW-1133">Transmembrane helix</keyword>
<dbReference type="PANTHER" id="PTHR14969">
    <property type="entry name" value="SPHINGOSINE-1-PHOSPHATE PHOSPHOHYDROLASE"/>
    <property type="match status" value="1"/>
</dbReference>
<keyword evidence="3 7" id="KW-0812">Transmembrane</keyword>
<dbReference type="SMART" id="SM00014">
    <property type="entry name" value="acidPPc"/>
    <property type="match status" value="1"/>
</dbReference>
<evidence type="ECO:0000256" key="7">
    <source>
        <dbReference type="SAM" id="Phobius"/>
    </source>
</evidence>
<dbReference type="GO" id="GO:0016787">
    <property type="term" value="F:hydrolase activity"/>
    <property type="evidence" value="ECO:0007669"/>
    <property type="project" value="UniProtKB-KW"/>
</dbReference>
<comment type="subcellular location">
    <subcellularLocation>
        <location evidence="1">Cell membrane</location>
        <topology evidence="1">Multi-pass membrane protein</topology>
    </subcellularLocation>
</comment>
<evidence type="ECO:0000313" key="9">
    <source>
        <dbReference type="EMBL" id="RZQ60778.1"/>
    </source>
</evidence>
<proteinExistence type="predicted"/>
<accession>A0A4Q7J207</accession>
<feature type="transmembrane region" description="Helical" evidence="7">
    <location>
        <begin position="158"/>
        <end position="177"/>
    </location>
</feature>
<reference evidence="9 10" key="1">
    <citation type="submission" date="2019-02" db="EMBL/GenBank/DDBJ databases">
        <title>Draft genome sequence of Amycolatopsis sp. 8-3EHSu isolated from roots of Suaeda maritima.</title>
        <authorList>
            <person name="Duangmal K."/>
            <person name="Chantavorakit T."/>
        </authorList>
    </citation>
    <scope>NUCLEOTIDE SEQUENCE [LARGE SCALE GENOMIC DNA]</scope>
    <source>
        <strain evidence="9 10">8-3EHSu</strain>
    </source>
</reference>